<reference evidence="3" key="1">
    <citation type="submission" date="2019-09" db="EMBL/GenBank/DDBJ databases">
        <title>Characterisation of the sponge microbiome using genome-centric metagenomics.</title>
        <authorList>
            <person name="Engelberts J.P."/>
            <person name="Robbins S.J."/>
            <person name="De Goeij J.M."/>
            <person name="Aranda M."/>
            <person name="Bell S.C."/>
            <person name="Webster N.S."/>
        </authorList>
    </citation>
    <scope>NUCLEOTIDE SEQUENCE</scope>
    <source>
        <strain evidence="3">SB0662_bin_9</strain>
    </source>
</reference>
<dbReference type="PANTHER" id="PTHR33734:SF22">
    <property type="entry name" value="MEMBRANE-BOUND LYTIC MUREIN TRANSGLYCOSYLASE D"/>
    <property type="match status" value="1"/>
</dbReference>
<feature type="region of interest" description="Disordered" evidence="1">
    <location>
        <begin position="21"/>
        <end position="59"/>
    </location>
</feature>
<proteinExistence type="predicted"/>
<gene>
    <name evidence="3" type="ORF">F4Y08_05230</name>
</gene>
<dbReference type="Pfam" id="PF01476">
    <property type="entry name" value="LysM"/>
    <property type="match status" value="2"/>
</dbReference>
<name>A0A6B1DPT8_9CHLR</name>
<feature type="compositionally biased region" description="Pro residues" evidence="1">
    <location>
        <begin position="34"/>
        <end position="59"/>
    </location>
</feature>
<dbReference type="SUPFAM" id="SSF54106">
    <property type="entry name" value="LysM domain"/>
    <property type="match status" value="2"/>
</dbReference>
<evidence type="ECO:0000313" key="3">
    <source>
        <dbReference type="EMBL" id="MYD89729.1"/>
    </source>
</evidence>
<evidence type="ECO:0000259" key="2">
    <source>
        <dbReference type="PROSITE" id="PS51782"/>
    </source>
</evidence>
<dbReference type="InterPro" id="IPR036779">
    <property type="entry name" value="LysM_dom_sf"/>
</dbReference>
<accession>A0A6B1DPT8</accession>
<sequence>MIVTVLLGLLVWQIVGRDGPSPGESAPEVVVLPPTLPPPTHTPEPTRTPTPRPPPPTPWVPTPVVHTVESGEVLQYIATLYEITVDELMVANEMTSTIIHSGDQLVIPGLFENPPTPTPESGTPRTGYFTYKVQPGDSVISIAYRFGASPEEIFDANSLTSSSLLYKDDVLQVPVPLFSDDVEASSDLAPRVTNAIYAAPKLLHPGNAALVARQDPVNFRWLPVDILAPNEWYVLRIWTNQGDDPPTIWTKATSHWMETDMAPVEGGSREYFWHVTVVRVVAPTIPGAPRELESASLTSEERRFTWQ</sequence>
<dbReference type="PANTHER" id="PTHR33734">
    <property type="entry name" value="LYSM DOMAIN-CONTAINING GPI-ANCHORED PROTEIN 2"/>
    <property type="match status" value="1"/>
</dbReference>
<comment type="caution">
    <text evidence="3">The sequence shown here is derived from an EMBL/GenBank/DDBJ whole genome shotgun (WGS) entry which is preliminary data.</text>
</comment>
<dbReference type="PROSITE" id="PS51782">
    <property type="entry name" value="LYSM"/>
    <property type="match status" value="2"/>
</dbReference>
<protein>
    <submittedName>
        <fullName evidence="3">LysM peptidoglycan-binding domain-containing protein</fullName>
    </submittedName>
</protein>
<feature type="domain" description="LysM" evidence="2">
    <location>
        <begin position="64"/>
        <end position="107"/>
    </location>
</feature>
<dbReference type="Gene3D" id="3.10.350.10">
    <property type="entry name" value="LysM domain"/>
    <property type="match status" value="2"/>
</dbReference>
<dbReference type="InterPro" id="IPR018392">
    <property type="entry name" value="LysM"/>
</dbReference>
<organism evidence="3">
    <name type="scientific">Caldilineaceae bacterium SB0662_bin_9</name>
    <dbReference type="NCBI Taxonomy" id="2605258"/>
    <lineage>
        <taxon>Bacteria</taxon>
        <taxon>Bacillati</taxon>
        <taxon>Chloroflexota</taxon>
        <taxon>Caldilineae</taxon>
        <taxon>Caldilineales</taxon>
        <taxon>Caldilineaceae</taxon>
    </lineage>
</organism>
<dbReference type="EMBL" id="VXPY01000032">
    <property type="protein sequence ID" value="MYD89729.1"/>
    <property type="molecule type" value="Genomic_DNA"/>
</dbReference>
<dbReference type="SMART" id="SM00257">
    <property type="entry name" value="LysM"/>
    <property type="match status" value="2"/>
</dbReference>
<evidence type="ECO:0000256" key="1">
    <source>
        <dbReference type="SAM" id="MobiDB-lite"/>
    </source>
</evidence>
<dbReference type="AlphaFoldDB" id="A0A6B1DPT8"/>
<dbReference type="CDD" id="cd00118">
    <property type="entry name" value="LysM"/>
    <property type="match status" value="1"/>
</dbReference>
<feature type="domain" description="LysM" evidence="2">
    <location>
        <begin position="129"/>
        <end position="173"/>
    </location>
</feature>